<evidence type="ECO:0000313" key="2">
    <source>
        <dbReference type="EMBL" id="CAA9388303.1"/>
    </source>
</evidence>
<feature type="non-terminal residue" evidence="2">
    <location>
        <position position="61"/>
    </location>
</feature>
<feature type="region of interest" description="Disordered" evidence="1">
    <location>
        <begin position="1"/>
        <end position="61"/>
    </location>
</feature>
<evidence type="ECO:0000256" key="1">
    <source>
        <dbReference type="SAM" id="MobiDB-lite"/>
    </source>
</evidence>
<accession>A0A6J4NM31</accession>
<keyword evidence="2" id="KW-0689">Ribosomal protein</keyword>
<gene>
    <name evidence="2" type="ORF">AVDCRST_MAG01-01-366</name>
</gene>
<sequence length="61" mass="6520">GGTEEEDVQGPQEPQARPPRAGGPRHSGLSQLRRAPPLAPGLRELRLLQGPHGGRRRGRGV</sequence>
<name>A0A6J4NM31_9ACTN</name>
<protein>
    <submittedName>
        <fullName evidence="2">LSU ribosomal protein L32p @ LSU ribosomal protein L32p, zinc-dependent</fullName>
    </submittedName>
</protein>
<feature type="non-terminal residue" evidence="2">
    <location>
        <position position="1"/>
    </location>
</feature>
<proteinExistence type="predicted"/>
<dbReference type="EMBL" id="CADCUW010000054">
    <property type="protein sequence ID" value="CAA9388303.1"/>
    <property type="molecule type" value="Genomic_DNA"/>
</dbReference>
<dbReference type="GO" id="GO:0005840">
    <property type="term" value="C:ribosome"/>
    <property type="evidence" value="ECO:0007669"/>
    <property type="project" value="UniProtKB-KW"/>
</dbReference>
<reference evidence="2" key="1">
    <citation type="submission" date="2020-02" db="EMBL/GenBank/DDBJ databases">
        <authorList>
            <person name="Meier V. D."/>
        </authorList>
    </citation>
    <scope>NUCLEOTIDE SEQUENCE</scope>
    <source>
        <strain evidence="2">AVDCRST_MAG01</strain>
    </source>
</reference>
<keyword evidence="2" id="KW-0687">Ribonucleoprotein</keyword>
<organism evidence="2">
    <name type="scientific">uncultured Rubrobacteraceae bacterium</name>
    <dbReference type="NCBI Taxonomy" id="349277"/>
    <lineage>
        <taxon>Bacteria</taxon>
        <taxon>Bacillati</taxon>
        <taxon>Actinomycetota</taxon>
        <taxon>Rubrobacteria</taxon>
        <taxon>Rubrobacterales</taxon>
        <taxon>Rubrobacteraceae</taxon>
        <taxon>environmental samples</taxon>
    </lineage>
</organism>
<dbReference type="AlphaFoldDB" id="A0A6J4NM31"/>